<organism evidence="1 2">
    <name type="scientific">Variovorax ureilyticus</name>
    <dbReference type="NCBI Taxonomy" id="1836198"/>
    <lineage>
        <taxon>Bacteria</taxon>
        <taxon>Pseudomonadati</taxon>
        <taxon>Pseudomonadota</taxon>
        <taxon>Betaproteobacteria</taxon>
        <taxon>Burkholderiales</taxon>
        <taxon>Comamonadaceae</taxon>
        <taxon>Variovorax</taxon>
    </lineage>
</organism>
<gene>
    <name evidence="1" type="ORF">WKW77_23760</name>
</gene>
<dbReference type="Proteomes" id="UP001365846">
    <property type="component" value="Unassembled WGS sequence"/>
</dbReference>
<reference evidence="1 2" key="1">
    <citation type="submission" date="2024-03" db="EMBL/GenBank/DDBJ databases">
        <title>Novel species of the genus Variovorax.</title>
        <authorList>
            <person name="Liu Q."/>
            <person name="Xin Y.-H."/>
        </authorList>
    </citation>
    <scope>NUCLEOTIDE SEQUENCE [LARGE SCALE GENOMIC DNA]</scope>
    <source>
        <strain evidence="1 2">KACC 18899</strain>
    </source>
</reference>
<accession>A0ABU8VKD0</accession>
<sequence length="144" mass="16908">MSARSHQLVLRLLQALACSRIQFGCKRLSPKLWHYPDLSCDELWLRMTLYQERIDQLVKAMNVEERAQVRLERALFLRLLLESAPTRLQAWSDEDEVSDMPPSHLFEWVSHDDERLELSQLEAAMTPQESARYDIAVNGLQWLD</sequence>
<name>A0ABU8VKD0_9BURK</name>
<dbReference type="RefSeq" id="WP_340359349.1">
    <property type="nucleotide sequence ID" value="NZ_JBBKZU010000011.1"/>
</dbReference>
<evidence type="ECO:0000313" key="2">
    <source>
        <dbReference type="Proteomes" id="UP001365846"/>
    </source>
</evidence>
<keyword evidence="2" id="KW-1185">Reference proteome</keyword>
<protein>
    <submittedName>
        <fullName evidence="1">Uncharacterized protein</fullName>
    </submittedName>
</protein>
<dbReference type="EMBL" id="JBBKZU010000011">
    <property type="protein sequence ID" value="MEJ8814122.1"/>
    <property type="molecule type" value="Genomic_DNA"/>
</dbReference>
<proteinExistence type="predicted"/>
<comment type="caution">
    <text evidence="1">The sequence shown here is derived from an EMBL/GenBank/DDBJ whole genome shotgun (WGS) entry which is preliminary data.</text>
</comment>
<evidence type="ECO:0000313" key="1">
    <source>
        <dbReference type="EMBL" id="MEJ8814122.1"/>
    </source>
</evidence>